<sequence>MGPAGQALAIYCVLAARQCGGRVVIPAARRSCGGQGVGKVWVSTPLGVCTVEAPLFTQGQWEKDLNCLPAAATFLTSFFLIYLTTLPPSLSLSLSLSPLSTPLLPRRGFFCYSLACRFCPGSECCCCCCCRLYQLVPVRIPRGAAIDTSSQETFPPPPSLRARQ</sequence>
<name>A0A6G1JPS7_9PLEO</name>
<organism evidence="1 2">
    <name type="scientific">Pleomassaria siparia CBS 279.74</name>
    <dbReference type="NCBI Taxonomy" id="1314801"/>
    <lineage>
        <taxon>Eukaryota</taxon>
        <taxon>Fungi</taxon>
        <taxon>Dikarya</taxon>
        <taxon>Ascomycota</taxon>
        <taxon>Pezizomycotina</taxon>
        <taxon>Dothideomycetes</taxon>
        <taxon>Pleosporomycetidae</taxon>
        <taxon>Pleosporales</taxon>
        <taxon>Pleomassariaceae</taxon>
        <taxon>Pleomassaria</taxon>
    </lineage>
</organism>
<accession>A0A6G1JPS7</accession>
<dbReference type="Proteomes" id="UP000799428">
    <property type="component" value="Unassembled WGS sequence"/>
</dbReference>
<reference evidence="1" key="1">
    <citation type="journal article" date="2020" name="Stud. Mycol.">
        <title>101 Dothideomycetes genomes: a test case for predicting lifestyles and emergence of pathogens.</title>
        <authorList>
            <person name="Haridas S."/>
            <person name="Albert R."/>
            <person name="Binder M."/>
            <person name="Bloem J."/>
            <person name="Labutti K."/>
            <person name="Salamov A."/>
            <person name="Andreopoulos B."/>
            <person name="Baker S."/>
            <person name="Barry K."/>
            <person name="Bills G."/>
            <person name="Bluhm B."/>
            <person name="Cannon C."/>
            <person name="Castanera R."/>
            <person name="Culley D."/>
            <person name="Daum C."/>
            <person name="Ezra D."/>
            <person name="Gonzalez J."/>
            <person name="Henrissat B."/>
            <person name="Kuo A."/>
            <person name="Liang C."/>
            <person name="Lipzen A."/>
            <person name="Lutzoni F."/>
            <person name="Magnuson J."/>
            <person name="Mondo S."/>
            <person name="Nolan M."/>
            <person name="Ohm R."/>
            <person name="Pangilinan J."/>
            <person name="Park H.-J."/>
            <person name="Ramirez L."/>
            <person name="Alfaro M."/>
            <person name="Sun H."/>
            <person name="Tritt A."/>
            <person name="Yoshinaga Y."/>
            <person name="Zwiers L.-H."/>
            <person name="Turgeon B."/>
            <person name="Goodwin S."/>
            <person name="Spatafora J."/>
            <person name="Crous P."/>
            <person name="Grigoriev I."/>
        </authorList>
    </citation>
    <scope>NUCLEOTIDE SEQUENCE</scope>
    <source>
        <strain evidence="1">CBS 279.74</strain>
    </source>
</reference>
<dbReference type="EMBL" id="MU005794">
    <property type="protein sequence ID" value="KAF2702634.1"/>
    <property type="molecule type" value="Genomic_DNA"/>
</dbReference>
<keyword evidence="2" id="KW-1185">Reference proteome</keyword>
<protein>
    <submittedName>
        <fullName evidence="1">Uncharacterized protein</fullName>
    </submittedName>
</protein>
<proteinExistence type="predicted"/>
<dbReference type="AlphaFoldDB" id="A0A6G1JPS7"/>
<evidence type="ECO:0000313" key="2">
    <source>
        <dbReference type="Proteomes" id="UP000799428"/>
    </source>
</evidence>
<evidence type="ECO:0000313" key="1">
    <source>
        <dbReference type="EMBL" id="KAF2702634.1"/>
    </source>
</evidence>
<gene>
    <name evidence="1" type="ORF">K504DRAFT_213446</name>
</gene>